<dbReference type="EMBL" id="JACAZI010000003">
    <property type="protein sequence ID" value="KAF7364813.1"/>
    <property type="molecule type" value="Genomic_DNA"/>
</dbReference>
<gene>
    <name evidence="2" type="ORF">MVEN_00351400</name>
</gene>
<sequence length="154" mass="17332">MPCFPDQPVSALASALPTNALVAIVVLAFTAVIAYYISPHHLVNILITAIDAAERTYIDAQGAGLLPAETEILEMFLQLQDKASATIEETWRSSLSWRTSVRDFFRGRIFILMCCIREVHRLETRIKILKESRLRAESSLSPRAIYLRRRSGSI</sequence>
<evidence type="ECO:0000313" key="3">
    <source>
        <dbReference type="Proteomes" id="UP000620124"/>
    </source>
</evidence>
<name>A0A8H7DAF1_9AGAR</name>
<protein>
    <submittedName>
        <fullName evidence="2">Uncharacterized protein</fullName>
    </submittedName>
</protein>
<dbReference type="Proteomes" id="UP000620124">
    <property type="component" value="Unassembled WGS sequence"/>
</dbReference>
<comment type="caution">
    <text evidence="2">The sequence shown here is derived from an EMBL/GenBank/DDBJ whole genome shotgun (WGS) entry which is preliminary data.</text>
</comment>
<accession>A0A8H7DAF1</accession>
<keyword evidence="1" id="KW-1133">Transmembrane helix</keyword>
<evidence type="ECO:0000313" key="2">
    <source>
        <dbReference type="EMBL" id="KAF7364813.1"/>
    </source>
</evidence>
<dbReference type="OrthoDB" id="3035114at2759"/>
<feature type="transmembrane region" description="Helical" evidence="1">
    <location>
        <begin position="20"/>
        <end position="37"/>
    </location>
</feature>
<dbReference type="AlphaFoldDB" id="A0A8H7DAF1"/>
<reference evidence="2" key="1">
    <citation type="submission" date="2020-05" db="EMBL/GenBank/DDBJ databases">
        <title>Mycena genomes resolve the evolution of fungal bioluminescence.</title>
        <authorList>
            <person name="Tsai I.J."/>
        </authorList>
    </citation>
    <scope>NUCLEOTIDE SEQUENCE</scope>
    <source>
        <strain evidence="2">CCC161011</strain>
    </source>
</reference>
<keyword evidence="1" id="KW-0472">Membrane</keyword>
<keyword evidence="3" id="KW-1185">Reference proteome</keyword>
<proteinExistence type="predicted"/>
<keyword evidence="1" id="KW-0812">Transmembrane</keyword>
<evidence type="ECO:0000256" key="1">
    <source>
        <dbReference type="SAM" id="Phobius"/>
    </source>
</evidence>
<organism evidence="2 3">
    <name type="scientific">Mycena venus</name>
    <dbReference type="NCBI Taxonomy" id="2733690"/>
    <lineage>
        <taxon>Eukaryota</taxon>
        <taxon>Fungi</taxon>
        <taxon>Dikarya</taxon>
        <taxon>Basidiomycota</taxon>
        <taxon>Agaricomycotina</taxon>
        <taxon>Agaricomycetes</taxon>
        <taxon>Agaricomycetidae</taxon>
        <taxon>Agaricales</taxon>
        <taxon>Marasmiineae</taxon>
        <taxon>Mycenaceae</taxon>
        <taxon>Mycena</taxon>
    </lineage>
</organism>